<keyword evidence="5" id="KW-0558">Oxidation</keyword>
<dbReference type="PANTHER" id="PTHR42739:SF1">
    <property type="entry name" value="MALATE SYNTHASE G"/>
    <property type="match status" value="1"/>
</dbReference>
<dbReference type="InterPro" id="IPR006253">
    <property type="entry name" value="Malate_synthG"/>
</dbReference>
<dbReference type="GO" id="GO:0005829">
    <property type="term" value="C:cytosol"/>
    <property type="evidence" value="ECO:0007669"/>
    <property type="project" value="TreeGrafter"/>
</dbReference>
<keyword evidence="8" id="KW-1185">Reference proteome</keyword>
<keyword evidence="7" id="KW-0808">Transferase</keyword>
<evidence type="ECO:0000313" key="7">
    <source>
        <dbReference type="EMBL" id="KJU87149.1"/>
    </source>
</evidence>
<dbReference type="GO" id="GO:0000287">
    <property type="term" value="F:magnesium ion binding"/>
    <property type="evidence" value="ECO:0007669"/>
    <property type="project" value="TreeGrafter"/>
</dbReference>
<evidence type="ECO:0000256" key="3">
    <source>
        <dbReference type="ARBA" id="ARBA00022723"/>
    </source>
</evidence>
<keyword evidence="3" id="KW-0479">Metal-binding</keyword>
<dbReference type="SUPFAM" id="SSF51645">
    <property type="entry name" value="Malate synthase G"/>
    <property type="match status" value="1"/>
</dbReference>
<protein>
    <submittedName>
        <fullName evidence="7">Malate synthase</fullName>
        <ecNumber evidence="7">2.3.3.9</ecNumber>
    </submittedName>
</protein>
<reference evidence="7 8" key="1">
    <citation type="submission" date="2015-02" db="EMBL/GenBank/DDBJ databases">
        <title>Single-cell genomics of uncultivated deep-branching MTB reveals a conserved set of magnetosome genes.</title>
        <authorList>
            <person name="Kolinko S."/>
            <person name="Richter M."/>
            <person name="Glockner F.O."/>
            <person name="Brachmann A."/>
            <person name="Schuler D."/>
        </authorList>
    </citation>
    <scope>NUCLEOTIDE SEQUENCE [LARGE SCALE GENOMIC DNA]</scope>
    <source>
        <strain evidence="7">TM-1</strain>
    </source>
</reference>
<dbReference type="EC" id="2.3.3.9" evidence="7"/>
<dbReference type="GO" id="GO:0009436">
    <property type="term" value="P:glyoxylate catabolic process"/>
    <property type="evidence" value="ECO:0007669"/>
    <property type="project" value="TreeGrafter"/>
</dbReference>
<gene>
    <name evidence="7" type="ORF">MBAV_000657</name>
</gene>
<evidence type="ECO:0000256" key="4">
    <source>
        <dbReference type="ARBA" id="ARBA00022842"/>
    </source>
</evidence>
<dbReference type="GO" id="GO:0004474">
    <property type="term" value="F:malate synthase activity"/>
    <property type="evidence" value="ECO:0007669"/>
    <property type="project" value="UniProtKB-EC"/>
</dbReference>
<organism evidence="7 8">
    <name type="scientific">Candidatus Magnetobacterium bavaricum</name>
    <dbReference type="NCBI Taxonomy" id="29290"/>
    <lineage>
        <taxon>Bacteria</taxon>
        <taxon>Pseudomonadati</taxon>
        <taxon>Nitrospirota</taxon>
        <taxon>Thermodesulfovibrionia</taxon>
        <taxon>Thermodesulfovibrionales</taxon>
        <taxon>Candidatus Magnetobacteriaceae</taxon>
        <taxon>Candidatus Magnetobacterium</taxon>
    </lineage>
</organism>
<proteinExistence type="predicted"/>
<evidence type="ECO:0000256" key="2">
    <source>
        <dbReference type="ARBA" id="ARBA00022490"/>
    </source>
</evidence>
<name>A0A0F3GYU7_9BACT</name>
<dbReference type="PANTHER" id="PTHR42739">
    <property type="entry name" value="MALATE SYNTHASE G"/>
    <property type="match status" value="1"/>
</dbReference>
<keyword evidence="2" id="KW-0963">Cytoplasm</keyword>
<evidence type="ECO:0000256" key="1">
    <source>
        <dbReference type="ARBA" id="ARBA00001946"/>
    </source>
</evidence>
<keyword evidence="4" id="KW-0460">Magnesium</keyword>
<dbReference type="Proteomes" id="UP000033423">
    <property type="component" value="Unassembled WGS sequence"/>
</dbReference>
<feature type="non-terminal residue" evidence="7">
    <location>
        <position position="151"/>
    </location>
</feature>
<dbReference type="GO" id="GO:0006097">
    <property type="term" value="P:glyoxylate cycle"/>
    <property type="evidence" value="ECO:0007669"/>
    <property type="project" value="InterPro"/>
</dbReference>
<evidence type="ECO:0000313" key="8">
    <source>
        <dbReference type="Proteomes" id="UP000033423"/>
    </source>
</evidence>
<dbReference type="InterPro" id="IPR011076">
    <property type="entry name" value="Malate_synth_sf"/>
</dbReference>
<dbReference type="EMBL" id="LACI01000303">
    <property type="protein sequence ID" value="KJU87149.1"/>
    <property type="molecule type" value="Genomic_DNA"/>
</dbReference>
<evidence type="ECO:0000259" key="6">
    <source>
        <dbReference type="Pfam" id="PF01274"/>
    </source>
</evidence>
<dbReference type="Pfam" id="PF01274">
    <property type="entry name" value="MS_TIM-barrel"/>
    <property type="match status" value="1"/>
</dbReference>
<dbReference type="Gene3D" id="3.20.20.360">
    <property type="entry name" value="Malate synthase, domain 3"/>
    <property type="match status" value="1"/>
</dbReference>
<dbReference type="AlphaFoldDB" id="A0A0F3GYU7"/>
<evidence type="ECO:0000256" key="5">
    <source>
        <dbReference type="ARBA" id="ARBA00023097"/>
    </source>
</evidence>
<comment type="caution">
    <text evidence="7">The sequence shown here is derived from an EMBL/GenBank/DDBJ whole genome shotgun (WGS) entry which is preliminary data.</text>
</comment>
<comment type="cofactor">
    <cofactor evidence="1">
        <name>Mg(2+)</name>
        <dbReference type="ChEBI" id="CHEBI:18420"/>
    </cofactor>
</comment>
<keyword evidence="7" id="KW-0012">Acyltransferase</keyword>
<accession>A0A0F3GYU7</accession>
<dbReference type="InterPro" id="IPR001465">
    <property type="entry name" value="Malate_synthase_TIM"/>
</dbReference>
<sequence>MDCEDSVAAVDSADKGEVYRNWLGLMKGDLSETLNKNGKTIVRRLNPDRVYDTPSNGKLSLPGRSLLFVRNVGHLMTTPTILDVDDDEIPEGILDTVVTSLIAVHDLQLKSNSRAGSVYIVKPKMHGPTGVAFANQLFGLVEELLSLSPYT</sequence>
<dbReference type="InterPro" id="IPR046363">
    <property type="entry name" value="MS_N_TIM-barrel_dom"/>
</dbReference>
<feature type="domain" description="Malate synthase TIM barrel" evidence="6">
    <location>
        <begin position="67"/>
        <end position="149"/>
    </location>
</feature>